<dbReference type="Pfam" id="PF13087">
    <property type="entry name" value="AAA_12"/>
    <property type="match status" value="1"/>
</dbReference>
<evidence type="ECO:0008006" key="5">
    <source>
        <dbReference type="Google" id="ProtNLM"/>
    </source>
</evidence>
<dbReference type="InterPro" id="IPR041677">
    <property type="entry name" value="DNA2/NAM7_AAA_11"/>
</dbReference>
<dbReference type="InterPro" id="IPR045055">
    <property type="entry name" value="DNA2/NAM7-like"/>
</dbReference>
<dbReference type="OrthoDB" id="4526869at2759"/>
<evidence type="ECO:0000313" key="4">
    <source>
        <dbReference type="Proteomes" id="UP000326950"/>
    </source>
</evidence>
<name>A0A5N6V1V1_ASPTM</name>
<accession>A0A5N6V1V1</accession>
<reference evidence="3 4" key="1">
    <citation type="submission" date="2019-04" db="EMBL/GenBank/DDBJ databases">
        <title>Friends and foes A comparative genomics study of 23 Aspergillus species from section Flavi.</title>
        <authorList>
            <consortium name="DOE Joint Genome Institute"/>
            <person name="Kjaerbolling I."/>
            <person name="Vesth T."/>
            <person name="Frisvad J.C."/>
            <person name="Nybo J.L."/>
            <person name="Theobald S."/>
            <person name="Kildgaard S."/>
            <person name="Isbrandt T."/>
            <person name="Kuo A."/>
            <person name="Sato A."/>
            <person name="Lyhne E.K."/>
            <person name="Kogle M.E."/>
            <person name="Wiebenga A."/>
            <person name="Kun R.S."/>
            <person name="Lubbers R.J."/>
            <person name="Makela M.R."/>
            <person name="Barry K."/>
            <person name="Chovatia M."/>
            <person name="Clum A."/>
            <person name="Daum C."/>
            <person name="Haridas S."/>
            <person name="He G."/>
            <person name="LaButti K."/>
            <person name="Lipzen A."/>
            <person name="Mondo S."/>
            <person name="Riley R."/>
            <person name="Salamov A."/>
            <person name="Simmons B.A."/>
            <person name="Magnuson J.K."/>
            <person name="Henrissat B."/>
            <person name="Mortensen U.H."/>
            <person name="Larsen T.O."/>
            <person name="Devries R.P."/>
            <person name="Grigoriev I.V."/>
            <person name="Machida M."/>
            <person name="Baker S.E."/>
            <person name="Andersen M.R."/>
        </authorList>
    </citation>
    <scope>NUCLEOTIDE SEQUENCE [LARGE SCALE GENOMIC DNA]</scope>
    <source>
        <strain evidence="3 4">CBS 117626</strain>
    </source>
</reference>
<dbReference type="Gene3D" id="3.40.50.300">
    <property type="entry name" value="P-loop containing nucleotide triphosphate hydrolases"/>
    <property type="match status" value="1"/>
</dbReference>
<keyword evidence="4" id="KW-1185">Reference proteome</keyword>
<feature type="domain" description="DNA2/NAM7 helicase-like C-terminal" evidence="2">
    <location>
        <begin position="4"/>
        <end position="51"/>
    </location>
</feature>
<evidence type="ECO:0000259" key="2">
    <source>
        <dbReference type="Pfam" id="PF13087"/>
    </source>
</evidence>
<dbReference type="Proteomes" id="UP000326950">
    <property type="component" value="Unassembled WGS sequence"/>
</dbReference>
<dbReference type="GO" id="GO:0031380">
    <property type="term" value="C:nuclear RNA-directed RNA polymerase complex"/>
    <property type="evidence" value="ECO:0007669"/>
    <property type="project" value="TreeGrafter"/>
</dbReference>
<gene>
    <name evidence="3" type="ORF">BDV40DRAFT_298019</name>
</gene>
<dbReference type="PANTHER" id="PTHR10887:SF341">
    <property type="entry name" value="NFX1-TYPE ZINC FINGER-CONTAINING PROTEIN 1"/>
    <property type="match status" value="1"/>
</dbReference>
<evidence type="ECO:0000259" key="1">
    <source>
        <dbReference type="Pfam" id="PF13086"/>
    </source>
</evidence>
<dbReference type="InterPro" id="IPR041679">
    <property type="entry name" value="DNA2/NAM7-like_C"/>
</dbReference>
<protein>
    <recommendedName>
        <fullName evidence="5">DNA2/NAM7 helicase helicase domain-containing protein</fullName>
    </recommendedName>
</protein>
<evidence type="ECO:0000313" key="3">
    <source>
        <dbReference type="EMBL" id="KAE8164928.1"/>
    </source>
</evidence>
<dbReference type="InterPro" id="IPR027417">
    <property type="entry name" value="P-loop_NTPase"/>
</dbReference>
<proteinExistence type="predicted"/>
<dbReference type="AlphaFoldDB" id="A0A5N6V1V1"/>
<sequence length="196" mass="21549">MRKIDALQGGECNICIFDMTISNRIGFMRSAHRLNVALGRGQCGLYIIGNLKGQLCATGSSVMAISSGFPTTEESHLLSQLFSVARWWICQILRGLLLFTQYQNGDLDPETIIQFRSATRALRESVMKRADVVVSTLFATGQHSLYSVARPTVIAVDECAKSFEIDPSPTFGFYCPTATILVGENVTYHSARSTVL</sequence>
<organism evidence="3 4">
    <name type="scientific">Aspergillus tamarii</name>
    <dbReference type="NCBI Taxonomy" id="41984"/>
    <lineage>
        <taxon>Eukaryota</taxon>
        <taxon>Fungi</taxon>
        <taxon>Dikarya</taxon>
        <taxon>Ascomycota</taxon>
        <taxon>Pezizomycotina</taxon>
        <taxon>Eurotiomycetes</taxon>
        <taxon>Eurotiomycetidae</taxon>
        <taxon>Eurotiales</taxon>
        <taxon>Aspergillaceae</taxon>
        <taxon>Aspergillus</taxon>
        <taxon>Aspergillus subgen. Circumdati</taxon>
    </lineage>
</organism>
<dbReference type="GO" id="GO:0004386">
    <property type="term" value="F:helicase activity"/>
    <property type="evidence" value="ECO:0007669"/>
    <property type="project" value="InterPro"/>
</dbReference>
<dbReference type="Pfam" id="PF13086">
    <property type="entry name" value="AAA_11"/>
    <property type="match status" value="1"/>
</dbReference>
<dbReference type="PANTHER" id="PTHR10887">
    <property type="entry name" value="DNA2/NAM7 HELICASE FAMILY"/>
    <property type="match status" value="1"/>
</dbReference>
<dbReference type="GO" id="GO:0031048">
    <property type="term" value="P:regulatory ncRNA-mediated heterochromatin formation"/>
    <property type="evidence" value="ECO:0007669"/>
    <property type="project" value="TreeGrafter"/>
</dbReference>
<feature type="domain" description="DNA2/NAM7 helicase helicase" evidence="1">
    <location>
        <begin position="115"/>
        <end position="183"/>
    </location>
</feature>
<dbReference type="EMBL" id="ML738604">
    <property type="protein sequence ID" value="KAE8164928.1"/>
    <property type="molecule type" value="Genomic_DNA"/>
</dbReference>